<evidence type="ECO:0000313" key="4">
    <source>
        <dbReference type="Proteomes" id="UP000504638"/>
    </source>
</evidence>
<evidence type="ECO:0000313" key="5">
    <source>
        <dbReference type="RefSeq" id="XP_033537912.1"/>
    </source>
</evidence>
<dbReference type="InterPro" id="IPR017853">
    <property type="entry name" value="GH"/>
</dbReference>
<dbReference type="GeneID" id="54419179"/>
<reference evidence="3 5" key="1">
    <citation type="submission" date="2020-01" db="EMBL/GenBank/DDBJ databases">
        <authorList>
            <consortium name="DOE Joint Genome Institute"/>
            <person name="Haridas S."/>
            <person name="Albert R."/>
            <person name="Binder M."/>
            <person name="Bloem J."/>
            <person name="Labutti K."/>
            <person name="Salamov A."/>
            <person name="Andreopoulos B."/>
            <person name="Baker S.E."/>
            <person name="Barry K."/>
            <person name="Bills G."/>
            <person name="Bluhm B.H."/>
            <person name="Cannon C."/>
            <person name="Castanera R."/>
            <person name="Culley D.E."/>
            <person name="Daum C."/>
            <person name="Ezra D."/>
            <person name="Gonzalez J.B."/>
            <person name="Henrissat B."/>
            <person name="Kuo A."/>
            <person name="Liang C."/>
            <person name="Lipzen A."/>
            <person name="Lutzoni F."/>
            <person name="Magnuson J."/>
            <person name="Mondo S."/>
            <person name="Nolan M."/>
            <person name="Ohm R."/>
            <person name="Pangilinan J."/>
            <person name="Park H.-J."/>
            <person name="Ramirez L."/>
            <person name="Alfaro M."/>
            <person name="Sun H."/>
            <person name="Tritt A."/>
            <person name="Yoshinaga Y."/>
            <person name="Zwiers L.-H."/>
            <person name="Turgeon B.G."/>
            <person name="Goodwin S.B."/>
            <person name="Spatafora J.W."/>
            <person name="Crous P.W."/>
            <person name="Grigoriev I.V."/>
        </authorList>
    </citation>
    <scope>NUCLEOTIDE SEQUENCE</scope>
    <source>
        <strain evidence="3 5">CBS 781.70</strain>
    </source>
</reference>
<sequence>MLFFASATTILAFLTSTTLATKRGLIYIPPASGPSDDRIWTQPPSPLTWYYNYQSEPTPSLHSNPLHFVPMLWGAPPPHQPTAFLDAVTAQLARGANITHVLGFNEPDGPPSTGGSALTVEVAAEAWMANMEPLRRRGVKVGLPATTGAPGGRAWLERWLAACEGRCGYDFLTAHWYDNIEGLASHVGEKRQVFGAGMAVWVTEFAYAHQGLAATQEVFNKSLEYLDGSE</sequence>
<dbReference type="InterPro" id="IPR053183">
    <property type="entry name" value="ASL1"/>
</dbReference>
<evidence type="ECO:0000259" key="2">
    <source>
        <dbReference type="Pfam" id="PF11790"/>
    </source>
</evidence>
<feature type="signal peptide" evidence="1">
    <location>
        <begin position="1"/>
        <end position="20"/>
    </location>
</feature>
<organism evidence="3">
    <name type="scientific">Eremomyces bilateralis CBS 781.70</name>
    <dbReference type="NCBI Taxonomy" id="1392243"/>
    <lineage>
        <taxon>Eukaryota</taxon>
        <taxon>Fungi</taxon>
        <taxon>Dikarya</taxon>
        <taxon>Ascomycota</taxon>
        <taxon>Pezizomycotina</taxon>
        <taxon>Dothideomycetes</taxon>
        <taxon>Dothideomycetes incertae sedis</taxon>
        <taxon>Eremomycetales</taxon>
        <taxon>Eremomycetaceae</taxon>
        <taxon>Eremomyces</taxon>
    </lineage>
</organism>
<accession>A0A6G1GEF8</accession>
<reference evidence="5" key="3">
    <citation type="submission" date="2025-04" db="UniProtKB">
        <authorList>
            <consortium name="RefSeq"/>
        </authorList>
    </citation>
    <scope>IDENTIFICATION</scope>
    <source>
        <strain evidence="5">CBS 781.70</strain>
    </source>
</reference>
<feature type="chain" id="PRO_5044632049" description="Asl1-like glycosyl hydrolase catalytic domain-containing protein" evidence="1">
    <location>
        <begin position="21"/>
        <end position="230"/>
    </location>
</feature>
<dbReference type="AlphaFoldDB" id="A0A6G1GEF8"/>
<dbReference type="Pfam" id="PF11790">
    <property type="entry name" value="Glyco_hydro_cc"/>
    <property type="match status" value="1"/>
</dbReference>
<proteinExistence type="predicted"/>
<name>A0A6G1GEF8_9PEZI</name>
<evidence type="ECO:0000256" key="1">
    <source>
        <dbReference type="SAM" id="SignalP"/>
    </source>
</evidence>
<gene>
    <name evidence="3 5" type="ORF">P152DRAFT_454546</name>
</gene>
<reference evidence="5" key="2">
    <citation type="submission" date="2020-04" db="EMBL/GenBank/DDBJ databases">
        <authorList>
            <consortium name="NCBI Genome Project"/>
        </authorList>
    </citation>
    <scope>NUCLEOTIDE SEQUENCE</scope>
    <source>
        <strain evidence="5">CBS 781.70</strain>
    </source>
</reference>
<dbReference type="InterPro" id="IPR024655">
    <property type="entry name" value="Asl1_glyco_hydro_catalytic"/>
</dbReference>
<dbReference type="GO" id="GO:0071966">
    <property type="term" value="P:fungal-type cell wall polysaccharide metabolic process"/>
    <property type="evidence" value="ECO:0007669"/>
    <property type="project" value="TreeGrafter"/>
</dbReference>
<dbReference type="OrthoDB" id="43654at2759"/>
<dbReference type="Gene3D" id="3.20.20.80">
    <property type="entry name" value="Glycosidases"/>
    <property type="match status" value="1"/>
</dbReference>
<dbReference type="PANTHER" id="PTHR34154:SF3">
    <property type="entry name" value="ALKALI-SENSITIVE LINKAGE PROTEIN 1"/>
    <property type="match status" value="1"/>
</dbReference>
<protein>
    <recommendedName>
        <fullName evidence="2">Asl1-like glycosyl hydrolase catalytic domain-containing protein</fullName>
    </recommendedName>
</protein>
<dbReference type="Proteomes" id="UP000504638">
    <property type="component" value="Unplaced"/>
</dbReference>
<keyword evidence="1" id="KW-0732">Signal</keyword>
<dbReference type="GO" id="GO:0009277">
    <property type="term" value="C:fungal-type cell wall"/>
    <property type="evidence" value="ECO:0007669"/>
    <property type="project" value="TreeGrafter"/>
</dbReference>
<dbReference type="RefSeq" id="XP_033537912.1">
    <property type="nucleotide sequence ID" value="XM_033678609.1"/>
</dbReference>
<dbReference type="PANTHER" id="PTHR34154">
    <property type="entry name" value="ALKALI-SENSITIVE LINKAGE PROTEIN 1"/>
    <property type="match status" value="1"/>
</dbReference>
<dbReference type="EMBL" id="ML975150">
    <property type="protein sequence ID" value="KAF1816281.1"/>
    <property type="molecule type" value="Genomic_DNA"/>
</dbReference>
<dbReference type="SUPFAM" id="SSF51445">
    <property type="entry name" value="(Trans)glycosidases"/>
    <property type="match status" value="1"/>
</dbReference>
<keyword evidence="4" id="KW-1185">Reference proteome</keyword>
<feature type="domain" description="Asl1-like glycosyl hydrolase catalytic" evidence="2">
    <location>
        <begin position="25"/>
        <end position="229"/>
    </location>
</feature>
<evidence type="ECO:0000313" key="3">
    <source>
        <dbReference type="EMBL" id="KAF1816281.1"/>
    </source>
</evidence>